<dbReference type="InterPro" id="IPR051907">
    <property type="entry name" value="DoxX-like_oxidoreductase"/>
</dbReference>
<evidence type="ECO:0000256" key="6">
    <source>
        <dbReference type="ARBA" id="ARBA00023136"/>
    </source>
</evidence>
<gene>
    <name evidence="8" type="ORF">A3A70_03260</name>
</gene>
<accession>A0A1F4VMB4</accession>
<evidence type="ECO:0000256" key="2">
    <source>
        <dbReference type="ARBA" id="ARBA00006679"/>
    </source>
</evidence>
<evidence type="ECO:0000256" key="5">
    <source>
        <dbReference type="ARBA" id="ARBA00022989"/>
    </source>
</evidence>
<dbReference type="PANTHER" id="PTHR33452">
    <property type="entry name" value="OXIDOREDUCTASE CATD-RELATED"/>
    <property type="match status" value="1"/>
</dbReference>
<dbReference type="InterPro" id="IPR032808">
    <property type="entry name" value="DoxX"/>
</dbReference>
<evidence type="ECO:0008006" key="10">
    <source>
        <dbReference type="Google" id="ProtNLM"/>
    </source>
</evidence>
<dbReference type="Pfam" id="PF07681">
    <property type="entry name" value="DoxX"/>
    <property type="match status" value="1"/>
</dbReference>
<evidence type="ECO:0000256" key="1">
    <source>
        <dbReference type="ARBA" id="ARBA00004651"/>
    </source>
</evidence>
<keyword evidence="5 7" id="KW-1133">Transmembrane helix</keyword>
<comment type="similarity">
    <text evidence="2">Belongs to the DoxX family.</text>
</comment>
<protein>
    <recommendedName>
        <fullName evidence="10">DoxX family protein</fullName>
    </recommendedName>
</protein>
<evidence type="ECO:0000313" key="8">
    <source>
        <dbReference type="EMBL" id="OGC58284.1"/>
    </source>
</evidence>
<evidence type="ECO:0000256" key="3">
    <source>
        <dbReference type="ARBA" id="ARBA00022475"/>
    </source>
</evidence>
<evidence type="ECO:0000256" key="7">
    <source>
        <dbReference type="SAM" id="Phobius"/>
    </source>
</evidence>
<feature type="transmembrane region" description="Helical" evidence="7">
    <location>
        <begin position="79"/>
        <end position="98"/>
    </location>
</feature>
<name>A0A1F4VMB4_UNCKA</name>
<comment type="subcellular location">
    <subcellularLocation>
        <location evidence="1">Cell membrane</location>
        <topology evidence="1">Multi-pass membrane protein</topology>
    </subcellularLocation>
</comment>
<dbReference type="AlphaFoldDB" id="A0A1F4VMB4"/>
<feature type="transmembrane region" description="Helical" evidence="7">
    <location>
        <begin position="52"/>
        <end position="72"/>
    </location>
</feature>
<dbReference type="STRING" id="1802627.A3A70_03260"/>
<organism evidence="8 9">
    <name type="scientific">candidate division WWE3 bacterium RIFCSPLOWO2_01_FULL_42_11</name>
    <dbReference type="NCBI Taxonomy" id="1802627"/>
    <lineage>
        <taxon>Bacteria</taxon>
        <taxon>Katanobacteria</taxon>
    </lineage>
</organism>
<keyword evidence="4 7" id="KW-0812">Transmembrane</keyword>
<sequence length="145" mass="15800">MYHNICCKPLSVDFGLLVLRLSVGLVFVYYGFNKVMDIDPFVQTLTKLNFPMPFLLAYLEAFVQLFAGLAILVGAYTRFAAGLLIIDMLVAIVTVHMTDLLTGNLGPALMATSMLGSTIALKSIGSGKWSLTSRECVCEPSGKKR</sequence>
<evidence type="ECO:0000256" key="4">
    <source>
        <dbReference type="ARBA" id="ARBA00022692"/>
    </source>
</evidence>
<feature type="transmembrane region" description="Helical" evidence="7">
    <location>
        <begin position="12"/>
        <end position="32"/>
    </location>
</feature>
<comment type="caution">
    <text evidence="8">The sequence shown here is derived from an EMBL/GenBank/DDBJ whole genome shotgun (WGS) entry which is preliminary data.</text>
</comment>
<dbReference type="GO" id="GO:0005886">
    <property type="term" value="C:plasma membrane"/>
    <property type="evidence" value="ECO:0007669"/>
    <property type="project" value="UniProtKB-SubCell"/>
</dbReference>
<keyword evidence="3" id="KW-1003">Cell membrane</keyword>
<keyword evidence="6 7" id="KW-0472">Membrane</keyword>
<dbReference type="Proteomes" id="UP000178964">
    <property type="component" value="Unassembled WGS sequence"/>
</dbReference>
<proteinExistence type="inferred from homology"/>
<dbReference type="EMBL" id="MEVK01000039">
    <property type="protein sequence ID" value="OGC58284.1"/>
    <property type="molecule type" value="Genomic_DNA"/>
</dbReference>
<evidence type="ECO:0000313" key="9">
    <source>
        <dbReference type="Proteomes" id="UP000178964"/>
    </source>
</evidence>
<reference evidence="8 9" key="1">
    <citation type="journal article" date="2016" name="Nat. Commun.">
        <title>Thousands of microbial genomes shed light on interconnected biogeochemical processes in an aquifer system.</title>
        <authorList>
            <person name="Anantharaman K."/>
            <person name="Brown C.T."/>
            <person name="Hug L.A."/>
            <person name="Sharon I."/>
            <person name="Castelle C.J."/>
            <person name="Probst A.J."/>
            <person name="Thomas B.C."/>
            <person name="Singh A."/>
            <person name="Wilkins M.J."/>
            <person name="Karaoz U."/>
            <person name="Brodie E.L."/>
            <person name="Williams K.H."/>
            <person name="Hubbard S.S."/>
            <person name="Banfield J.F."/>
        </authorList>
    </citation>
    <scope>NUCLEOTIDE SEQUENCE [LARGE SCALE GENOMIC DNA]</scope>
</reference>
<dbReference type="PANTHER" id="PTHR33452:SF1">
    <property type="entry name" value="INNER MEMBRANE PROTEIN YPHA-RELATED"/>
    <property type="match status" value="1"/>
</dbReference>